<dbReference type="Pfam" id="PF17866">
    <property type="entry name" value="AAA_lid_6"/>
    <property type="match status" value="2"/>
</dbReference>
<dbReference type="GO" id="GO:0005524">
    <property type="term" value="F:ATP binding"/>
    <property type="evidence" value="ECO:0007669"/>
    <property type="project" value="UniProtKB-KW"/>
</dbReference>
<sequence>MSVLVVASGHPHCYATVAEAVAMAPAGGVVRVSPGRYEETVVVDRNVTIVADGGRGAVELAGPADGSAVVVAAEQVVLEGLVLRGAAEHPALDVPLGAGTVRDCEVIGAAWSAVLVRARGELRMADCRVTNPEGAGVVAVDSGTGTVERTVIEAVGSSAVVVADRADLRVRLSRLRAAGGNAVCATGSARGVVEECELSEADRPAVALEQHSSTSIVRCTIRDTSGIGVYVASDGAPLIEDCTVLGTGSHGVALGAGAAPTLRGCRISGAAGHGVQVTDRAKGTFEDLDITGAQGAAIWVDGGSQPSFSDVRVRDCADVAVAVLDDSGGEFLKLDIDACHSYGVGVKNGASPTLRRSTVRGCAGHGIVVVDGGRGRIEDCEIGGNGGTGLVVGADARFEAGGTSFTRGDGPAVEVTAGGAVALRECDLSARTGVVVGDDGEAALTRCRVHDCEGPGLRFGARARGTVSDSEVFGNGADGVVVEAAESVSVTRCLVRDNAGSGLRQTSPDARLTVEDLTSRGNGRPDAYGTAAAGGTGPGGPGTAGADPEAAGARPSGDPGGGAETLAALQAELAGLIGLDGVKKEVATLISLINLARRREEMGLPVPPMSRHLVFTGGPGTGKTTVARLYGRILAALGLLRSGHVVEVARADLVAQIVGGTAIKTTEVVRSALGGVLFIDEAYALSAGGEGGTGPDFGREAVDALVKLMEDHRADLVVIVAGYSHEMRGFLDSNPGLASRFSRTIEFADYSGAELVTIVEAMCERHRFELDESARRALLERFDRMRRDASFGNARAARKTFEGMVDRQARRLAESTELTPGDLTRLLPEDVGEAPGSGVAAGARAQGEDLETLLETLAGMVGLAQVKQEVTGLVDLLRTARRRREAGLPAPSLSRHLVFSGPPGTGKTTVARLYGRLLAAMGVLAAGHVTEVARADLVGQYRGQTAIKTKEVFDRARGGVLFIDEAYTLTPKGADEADFGREAVDTLVKLMEDHREETVVIVAGYTGRMRRFLESNPGLGSRFTHRIEFPDYSPEEMVTITQQHAGAAGYELAPETVRGLLGHYVRLPVDEPHGNGRYCRQVMDGMVARHATRVSRLADPTPDDLRVILPGDLPG</sequence>
<dbReference type="InterPro" id="IPR000641">
    <property type="entry name" value="CbxX/CfxQ"/>
</dbReference>
<dbReference type="InterPro" id="IPR027417">
    <property type="entry name" value="P-loop_NTPase"/>
</dbReference>
<dbReference type="AlphaFoldDB" id="A0A5D0TZD5"/>
<evidence type="ECO:0000256" key="4">
    <source>
        <dbReference type="SAM" id="MobiDB-lite"/>
    </source>
</evidence>
<dbReference type="InterPro" id="IPR041627">
    <property type="entry name" value="AAA_lid_6"/>
</dbReference>
<dbReference type="CDD" id="cd00009">
    <property type="entry name" value="AAA"/>
    <property type="match status" value="1"/>
</dbReference>
<dbReference type="InterPro" id="IPR039448">
    <property type="entry name" value="Beta_helix"/>
</dbReference>
<dbReference type="SMART" id="SM00382">
    <property type="entry name" value="AAA"/>
    <property type="match status" value="2"/>
</dbReference>
<organism evidence="6 7">
    <name type="scientific">Actinomadura syzygii</name>
    <dbReference type="NCBI Taxonomy" id="1427538"/>
    <lineage>
        <taxon>Bacteria</taxon>
        <taxon>Bacillati</taxon>
        <taxon>Actinomycetota</taxon>
        <taxon>Actinomycetes</taxon>
        <taxon>Streptosporangiales</taxon>
        <taxon>Thermomonosporaceae</taxon>
        <taxon>Actinomadura</taxon>
    </lineage>
</organism>
<evidence type="ECO:0000256" key="1">
    <source>
        <dbReference type="ARBA" id="ARBA00010378"/>
    </source>
</evidence>
<dbReference type="InterPro" id="IPR012334">
    <property type="entry name" value="Pectin_lyas_fold"/>
</dbReference>
<dbReference type="OrthoDB" id="9806903at2"/>
<dbReference type="SMART" id="SM00710">
    <property type="entry name" value="PbH1"/>
    <property type="match status" value="15"/>
</dbReference>
<evidence type="ECO:0000256" key="2">
    <source>
        <dbReference type="ARBA" id="ARBA00022741"/>
    </source>
</evidence>
<dbReference type="PANTHER" id="PTHR43392:SF2">
    <property type="entry name" value="AAA-TYPE ATPASE FAMILY PROTEIN _ ANKYRIN REPEAT FAMILY PROTEIN"/>
    <property type="match status" value="1"/>
</dbReference>
<comment type="similarity">
    <text evidence="1">Belongs to the CbxX/CfxQ family.</text>
</comment>
<keyword evidence="3" id="KW-0067">ATP-binding</keyword>
<evidence type="ECO:0000259" key="5">
    <source>
        <dbReference type="SMART" id="SM00382"/>
    </source>
</evidence>
<protein>
    <submittedName>
        <fullName evidence="6">AAA family ATPase</fullName>
    </submittedName>
</protein>
<feature type="compositionally biased region" description="Gly residues" evidence="4">
    <location>
        <begin position="532"/>
        <end position="543"/>
    </location>
</feature>
<dbReference type="RefSeq" id="WP_148353405.1">
    <property type="nucleotide sequence ID" value="NZ_JBHSBF010000030.1"/>
</dbReference>
<dbReference type="InterPro" id="IPR050773">
    <property type="entry name" value="CbxX/CfxQ_RuBisCO_ESX"/>
</dbReference>
<gene>
    <name evidence="6" type="ORF">FXF65_30100</name>
</gene>
<dbReference type="Gene3D" id="2.160.20.10">
    <property type="entry name" value="Single-stranded right-handed beta-helix, Pectin lyase-like"/>
    <property type="match status" value="3"/>
</dbReference>
<dbReference type="InterPro" id="IPR003593">
    <property type="entry name" value="AAA+_ATPase"/>
</dbReference>
<reference evidence="6 7" key="1">
    <citation type="submission" date="2019-08" db="EMBL/GenBank/DDBJ databases">
        <title>Actinomadura sp. nov. CYP1-5 isolated from mountain soil.</title>
        <authorList>
            <person name="Songsumanus A."/>
            <person name="Kuncharoen N."/>
            <person name="Kudo T."/>
            <person name="Yuki M."/>
            <person name="Igarashi Y."/>
            <person name="Tanasupawat S."/>
        </authorList>
    </citation>
    <scope>NUCLEOTIDE SEQUENCE [LARGE SCALE GENOMIC DNA]</scope>
    <source>
        <strain evidence="6 7">GKU157</strain>
    </source>
</reference>
<dbReference type="Gene3D" id="3.40.50.300">
    <property type="entry name" value="P-loop containing nucleotide triphosphate hydrolases"/>
    <property type="match status" value="2"/>
</dbReference>
<proteinExistence type="inferred from homology"/>
<dbReference type="EMBL" id="VSFF01000011">
    <property type="protein sequence ID" value="TYC11197.1"/>
    <property type="molecule type" value="Genomic_DNA"/>
</dbReference>
<dbReference type="SUPFAM" id="SSF51126">
    <property type="entry name" value="Pectin lyase-like"/>
    <property type="match status" value="2"/>
</dbReference>
<dbReference type="Gene3D" id="1.10.8.60">
    <property type="match status" value="2"/>
</dbReference>
<evidence type="ECO:0000313" key="6">
    <source>
        <dbReference type="EMBL" id="TYC11197.1"/>
    </source>
</evidence>
<dbReference type="SUPFAM" id="SSF52540">
    <property type="entry name" value="P-loop containing nucleoside triphosphate hydrolases"/>
    <property type="match status" value="2"/>
</dbReference>
<dbReference type="InterPro" id="IPR011050">
    <property type="entry name" value="Pectin_lyase_fold/virulence"/>
</dbReference>
<comment type="caution">
    <text evidence="6">The sequence shown here is derived from an EMBL/GenBank/DDBJ whole genome shotgun (WGS) entry which is preliminary data.</text>
</comment>
<dbReference type="InterPro" id="IPR006626">
    <property type="entry name" value="PbH1"/>
</dbReference>
<dbReference type="PRINTS" id="PR00819">
    <property type="entry name" value="CBXCFQXSUPER"/>
</dbReference>
<feature type="domain" description="AAA+ ATPase" evidence="5">
    <location>
        <begin position="609"/>
        <end position="751"/>
    </location>
</feature>
<keyword evidence="2" id="KW-0547">Nucleotide-binding</keyword>
<evidence type="ECO:0000313" key="7">
    <source>
        <dbReference type="Proteomes" id="UP000322634"/>
    </source>
</evidence>
<evidence type="ECO:0000256" key="3">
    <source>
        <dbReference type="ARBA" id="ARBA00022840"/>
    </source>
</evidence>
<keyword evidence="7" id="KW-1185">Reference proteome</keyword>
<feature type="region of interest" description="Disordered" evidence="4">
    <location>
        <begin position="499"/>
        <end position="563"/>
    </location>
</feature>
<feature type="domain" description="AAA+ ATPase" evidence="5">
    <location>
        <begin position="893"/>
        <end position="1033"/>
    </location>
</feature>
<accession>A0A5D0TZD5</accession>
<dbReference type="GO" id="GO:0016887">
    <property type="term" value="F:ATP hydrolysis activity"/>
    <property type="evidence" value="ECO:0007669"/>
    <property type="project" value="InterPro"/>
</dbReference>
<dbReference type="InterPro" id="IPR003959">
    <property type="entry name" value="ATPase_AAA_core"/>
</dbReference>
<dbReference type="Proteomes" id="UP000322634">
    <property type="component" value="Unassembled WGS sequence"/>
</dbReference>
<dbReference type="FunFam" id="3.40.50.300:FF:000216">
    <property type="entry name" value="Type VII secretion ATPase EccA"/>
    <property type="match status" value="2"/>
</dbReference>
<dbReference type="Pfam" id="PF13229">
    <property type="entry name" value="Beta_helix"/>
    <property type="match status" value="1"/>
</dbReference>
<feature type="compositionally biased region" description="Low complexity" evidence="4">
    <location>
        <begin position="544"/>
        <end position="553"/>
    </location>
</feature>
<dbReference type="PANTHER" id="PTHR43392">
    <property type="entry name" value="AAA-TYPE ATPASE FAMILY PROTEIN / ANKYRIN REPEAT FAMILY PROTEIN"/>
    <property type="match status" value="1"/>
</dbReference>
<dbReference type="Pfam" id="PF00004">
    <property type="entry name" value="AAA"/>
    <property type="match status" value="2"/>
</dbReference>
<name>A0A5D0TZD5_9ACTN</name>